<dbReference type="InterPro" id="IPR027877">
    <property type="entry name" value="Smim15"/>
</dbReference>
<keyword evidence="7 9" id="KW-0472">Membrane</keyword>
<dbReference type="PANTHER" id="PTHR28644:SF1">
    <property type="entry name" value="SMALL INTEGRAL MEMBRANE PROTEIN 15"/>
    <property type="match status" value="1"/>
</dbReference>
<evidence type="ECO:0000313" key="11">
    <source>
        <dbReference type="Proteomes" id="UP000479000"/>
    </source>
</evidence>
<evidence type="ECO:0000256" key="2">
    <source>
        <dbReference type="ARBA" id="ARBA00006758"/>
    </source>
</evidence>
<dbReference type="OrthoDB" id="10035764at2759"/>
<evidence type="ECO:0000256" key="1">
    <source>
        <dbReference type="ARBA" id="ARBA00004167"/>
    </source>
</evidence>
<feature type="transmembrane region" description="Helical" evidence="9">
    <location>
        <begin position="315"/>
        <end position="336"/>
    </location>
</feature>
<evidence type="ECO:0000256" key="7">
    <source>
        <dbReference type="ARBA" id="ARBA00023136"/>
    </source>
</evidence>
<evidence type="ECO:0000313" key="10">
    <source>
        <dbReference type="EMBL" id="CAA9999727.1"/>
    </source>
</evidence>
<keyword evidence="11" id="KW-1185">Reference proteome</keyword>
<sequence length="662" mass="74588">MVNAMVQAIHSILMTWNPSQKRRSAPTGTRTLHPTVSIHRAEQLCTHWYPYHDTGLKKACQNAKATSCLDRRTRAQALNHGHLIQSTYRNIPETIRVRLSCGPGECSPIKTSCVRTRRRGVRVARRSPRRRGSRARGPWGEDSSESGAVWPSAGHAFRDHFPPERLEPSFTAGSCGALVLLHEQGALQGSSQYIIYERKGPWIPHMVVKRSVGSLNLVPSGIETSRTPIHIETAVFVDKDLYRHMSTNFVKDTDQQLITFVLTLVNAVSETAYSGAMEPPATPTASPAVGLNLDKNTWEGWINSFIVWAAQDPSGFLTTILLILSPFLAISLLLAWRLSRILKVQKKENSKKIRKETNTSRLRLSDDSLVDRFVATRDVAPRKLRAIFTTLPRHRSRLMRQHFLCTCEKIEKTRIQSFASEICSRAREVDNHLSGTGFQKMSSDHDEDRACRIACQDETVPNRFYLVNGEEGWFPFGTDCGKNNPSRLAYCVSGKCLIKREELMLITPSISATQSMLMTLNSPIEMKLTLFNYTTPTALLLRSKSQLNNVVVHNRSLEIGWDMFYVLKRIMDLDGRDLANQKFFFRILTLIAQLNYVIGTKSKSRYSLTRSVENFQTLMTNSIFVLRTVGHEVLLQSNPVGSPTRPGLKKATDLAMVSSNSE</sequence>
<accession>A0A6H5GC97</accession>
<evidence type="ECO:0000256" key="4">
    <source>
        <dbReference type="ARBA" id="ARBA00022692"/>
    </source>
</evidence>
<dbReference type="Proteomes" id="UP000479000">
    <property type="component" value="Unassembled WGS sequence"/>
</dbReference>
<dbReference type="Pfam" id="PF15086">
    <property type="entry name" value="UPF0542"/>
    <property type="match status" value="1"/>
</dbReference>
<reference evidence="10 11" key="1">
    <citation type="submission" date="2020-02" db="EMBL/GenBank/DDBJ databases">
        <authorList>
            <person name="Ferguson B K."/>
        </authorList>
    </citation>
    <scope>NUCLEOTIDE SEQUENCE [LARGE SCALE GENOMIC DNA]</scope>
</reference>
<comment type="subcellular location">
    <subcellularLocation>
        <location evidence="1">Membrane</location>
        <topology evidence="1">Single-pass membrane protein</topology>
    </subcellularLocation>
</comment>
<keyword evidence="6" id="KW-0175">Coiled coil</keyword>
<gene>
    <name evidence="10" type="ORF">NTEN_LOCUS5992</name>
</gene>
<feature type="compositionally biased region" description="Basic residues" evidence="8">
    <location>
        <begin position="120"/>
        <end position="134"/>
    </location>
</feature>
<evidence type="ECO:0000256" key="8">
    <source>
        <dbReference type="SAM" id="MobiDB-lite"/>
    </source>
</evidence>
<organism evidence="10 11">
    <name type="scientific">Nesidiocoris tenuis</name>
    <dbReference type="NCBI Taxonomy" id="355587"/>
    <lineage>
        <taxon>Eukaryota</taxon>
        <taxon>Metazoa</taxon>
        <taxon>Ecdysozoa</taxon>
        <taxon>Arthropoda</taxon>
        <taxon>Hexapoda</taxon>
        <taxon>Insecta</taxon>
        <taxon>Pterygota</taxon>
        <taxon>Neoptera</taxon>
        <taxon>Paraneoptera</taxon>
        <taxon>Hemiptera</taxon>
        <taxon>Heteroptera</taxon>
        <taxon>Panheteroptera</taxon>
        <taxon>Cimicomorpha</taxon>
        <taxon>Miridae</taxon>
        <taxon>Dicyphina</taxon>
        <taxon>Nesidiocoris</taxon>
    </lineage>
</organism>
<comment type="similarity">
    <text evidence="2">Belongs to the SMIM15 family.</text>
</comment>
<feature type="region of interest" description="Disordered" evidence="8">
    <location>
        <begin position="120"/>
        <end position="147"/>
    </location>
</feature>
<keyword evidence="5 9" id="KW-1133">Transmembrane helix</keyword>
<dbReference type="EMBL" id="CADCXU010009040">
    <property type="protein sequence ID" value="CAA9999727.1"/>
    <property type="molecule type" value="Genomic_DNA"/>
</dbReference>
<evidence type="ECO:0000256" key="3">
    <source>
        <dbReference type="ARBA" id="ARBA00017904"/>
    </source>
</evidence>
<proteinExistence type="inferred from homology"/>
<name>A0A6H5GC97_9HEMI</name>
<dbReference type="GO" id="GO:0016020">
    <property type="term" value="C:membrane"/>
    <property type="evidence" value="ECO:0007669"/>
    <property type="project" value="UniProtKB-SubCell"/>
</dbReference>
<evidence type="ECO:0000256" key="5">
    <source>
        <dbReference type="ARBA" id="ARBA00022989"/>
    </source>
</evidence>
<keyword evidence="4 9" id="KW-0812">Transmembrane</keyword>
<evidence type="ECO:0000256" key="6">
    <source>
        <dbReference type="ARBA" id="ARBA00023054"/>
    </source>
</evidence>
<dbReference type="AlphaFoldDB" id="A0A6H5GC97"/>
<protein>
    <recommendedName>
        <fullName evidence="3">Small integral membrane protein 15</fullName>
    </recommendedName>
</protein>
<dbReference type="PANTHER" id="PTHR28644">
    <property type="entry name" value="SMALL INTEGRAL MEMBRANE PROTEIN 15"/>
    <property type="match status" value="1"/>
</dbReference>
<evidence type="ECO:0000256" key="9">
    <source>
        <dbReference type="SAM" id="Phobius"/>
    </source>
</evidence>